<keyword evidence="3" id="KW-1185">Reference proteome</keyword>
<organism evidence="2 3">
    <name type="scientific">Trichostrongylus colubriformis</name>
    <name type="common">Black scour worm</name>
    <dbReference type="NCBI Taxonomy" id="6319"/>
    <lineage>
        <taxon>Eukaryota</taxon>
        <taxon>Metazoa</taxon>
        <taxon>Ecdysozoa</taxon>
        <taxon>Nematoda</taxon>
        <taxon>Chromadorea</taxon>
        <taxon>Rhabditida</taxon>
        <taxon>Rhabditina</taxon>
        <taxon>Rhabditomorpha</taxon>
        <taxon>Strongyloidea</taxon>
        <taxon>Trichostrongylidae</taxon>
        <taxon>Trichostrongylus</taxon>
    </lineage>
</organism>
<evidence type="ECO:0000313" key="2">
    <source>
        <dbReference type="EMBL" id="KAK5984282.1"/>
    </source>
</evidence>
<dbReference type="AlphaFoldDB" id="A0AAN8FZH9"/>
<gene>
    <name evidence="2" type="ORF">GCK32_020938</name>
</gene>
<feature type="compositionally biased region" description="Basic and acidic residues" evidence="1">
    <location>
        <begin position="26"/>
        <end position="41"/>
    </location>
</feature>
<sequence length="76" mass="8504">MAHARTETLRDSQRRRLPFNLPPTGRRIDSKPGLEPLRDGDDVNLASESEEFGAANATNKDMRGAQTRTPARMLKL</sequence>
<dbReference type="EMBL" id="WIXE01003061">
    <property type="protein sequence ID" value="KAK5984282.1"/>
    <property type="molecule type" value="Genomic_DNA"/>
</dbReference>
<evidence type="ECO:0000313" key="3">
    <source>
        <dbReference type="Proteomes" id="UP001331761"/>
    </source>
</evidence>
<feature type="compositionally biased region" description="Basic and acidic residues" evidence="1">
    <location>
        <begin position="1"/>
        <end position="14"/>
    </location>
</feature>
<dbReference type="Proteomes" id="UP001331761">
    <property type="component" value="Unassembled WGS sequence"/>
</dbReference>
<feature type="region of interest" description="Disordered" evidence="1">
    <location>
        <begin position="1"/>
        <end position="76"/>
    </location>
</feature>
<name>A0AAN8FZH9_TRICO</name>
<reference evidence="2 3" key="1">
    <citation type="submission" date="2019-10" db="EMBL/GenBank/DDBJ databases">
        <title>Assembly and Annotation for the nematode Trichostrongylus colubriformis.</title>
        <authorList>
            <person name="Martin J."/>
        </authorList>
    </citation>
    <scope>NUCLEOTIDE SEQUENCE [LARGE SCALE GENOMIC DNA]</scope>
    <source>
        <strain evidence="2">G859</strain>
        <tissue evidence="2">Whole worm</tissue>
    </source>
</reference>
<comment type="caution">
    <text evidence="2">The sequence shown here is derived from an EMBL/GenBank/DDBJ whole genome shotgun (WGS) entry which is preliminary data.</text>
</comment>
<proteinExistence type="predicted"/>
<protein>
    <submittedName>
        <fullName evidence="2">Uncharacterized protein</fullName>
    </submittedName>
</protein>
<evidence type="ECO:0000256" key="1">
    <source>
        <dbReference type="SAM" id="MobiDB-lite"/>
    </source>
</evidence>
<accession>A0AAN8FZH9</accession>